<evidence type="ECO:0000256" key="6">
    <source>
        <dbReference type="ARBA" id="ARBA00023239"/>
    </source>
</evidence>
<name>A0A5C4Y6M2_9DEIO</name>
<sequence>MRVSLWPMPERPRRLRRTPALRALTREVSLSPAHLIYPIFVHEQPGESPIASMPGVSRHSIDGATTQAREALRLGVPSVILFGIPDHKDARGSGAYADDGIIQRATRAIKTAVPALTVMADTCLCEYTDHGHCGPLCEVPGQSGAEAWTVDNDRSLELLALTAVSQARAGADVVAPSAMMDGQVGAIRAALDAAGFSDIPIMSYAVKYASAYYGPFRDAAGSAPSVGNRATYQMDPAGGHREALREARLDAEQGADTLMVKPALAYLDVVRLLRDAFDLPLVAYNVSGEYSLVKAAAQLGFMDERRTVLENLTAMRRAGADAIITYHALDAARWLTQDVLQEDALRPVGARQDAAPENGA</sequence>
<dbReference type="EMBL" id="VDMO01000010">
    <property type="protein sequence ID" value="TNM71039.1"/>
    <property type="molecule type" value="Genomic_DNA"/>
</dbReference>
<feature type="binding site" evidence="10">
    <location>
        <position position="287"/>
    </location>
    <ligand>
        <name>5-aminolevulinate</name>
        <dbReference type="ChEBI" id="CHEBI:356416"/>
        <label>2</label>
    </ligand>
</feature>
<evidence type="ECO:0000256" key="2">
    <source>
        <dbReference type="ARBA" id="ARBA00008055"/>
    </source>
</evidence>
<dbReference type="PROSITE" id="PS00169">
    <property type="entry name" value="D_ALA_DEHYDRATASE"/>
    <property type="match status" value="1"/>
</dbReference>
<evidence type="ECO:0000256" key="7">
    <source>
        <dbReference type="ARBA" id="ARBA00023244"/>
    </source>
</evidence>
<dbReference type="Proteomes" id="UP000313988">
    <property type="component" value="Unassembled WGS sequence"/>
</dbReference>
<comment type="subunit">
    <text evidence="13">Homooctamer.</text>
</comment>
<comment type="caution">
    <text evidence="15">The sequence shown here is derived from an EMBL/GenBank/DDBJ whole genome shotgun (WGS) entry which is preliminary data.</text>
</comment>
<feature type="active site" description="Schiff-base intermediate with substrate" evidence="9">
    <location>
        <position position="261"/>
    </location>
</feature>
<evidence type="ECO:0000256" key="9">
    <source>
        <dbReference type="PIRSR" id="PIRSR001415-1"/>
    </source>
</evidence>
<dbReference type="UniPathway" id="UPA00251">
    <property type="reaction ID" value="UER00318"/>
</dbReference>
<keyword evidence="7 13" id="KW-0627">Porphyrin biosynthesis</keyword>
<dbReference type="NCBIfam" id="NF006762">
    <property type="entry name" value="PRK09283.1"/>
    <property type="match status" value="1"/>
</dbReference>
<evidence type="ECO:0000256" key="5">
    <source>
        <dbReference type="ARBA" id="ARBA00023133"/>
    </source>
</evidence>
<dbReference type="FunFam" id="3.20.20.70:FF:000019">
    <property type="entry name" value="Delta-aminolevulinic acid dehydratase"/>
    <property type="match status" value="1"/>
</dbReference>
<dbReference type="AlphaFoldDB" id="A0A5C4Y6M2"/>
<dbReference type="CDD" id="cd00384">
    <property type="entry name" value="ALAD_PBGS"/>
    <property type="match status" value="1"/>
</dbReference>
<feature type="binding site" evidence="11">
    <location>
        <position position="125"/>
    </location>
    <ligand>
        <name>Zn(2+)</name>
        <dbReference type="ChEBI" id="CHEBI:29105"/>
        <note>catalytic</note>
    </ligand>
</feature>
<evidence type="ECO:0000256" key="10">
    <source>
        <dbReference type="PIRSR" id="PIRSR001415-2"/>
    </source>
</evidence>
<keyword evidence="12" id="KW-0460">Magnesium</keyword>
<dbReference type="InterPro" id="IPR030656">
    <property type="entry name" value="ALAD_AS"/>
</dbReference>
<comment type="catalytic activity">
    <reaction evidence="8 13">
        <text>2 5-aminolevulinate = porphobilinogen + 2 H2O + H(+)</text>
        <dbReference type="Rhea" id="RHEA:24064"/>
        <dbReference type="ChEBI" id="CHEBI:15377"/>
        <dbReference type="ChEBI" id="CHEBI:15378"/>
        <dbReference type="ChEBI" id="CHEBI:58126"/>
        <dbReference type="ChEBI" id="CHEBI:356416"/>
        <dbReference type="EC" id="4.2.1.24"/>
    </reaction>
</comment>
<protein>
    <recommendedName>
        <fullName evidence="4 13">Delta-aminolevulinic acid dehydratase</fullName>
        <ecNumber evidence="3 13">4.2.1.24</ecNumber>
    </recommendedName>
</protein>
<dbReference type="SUPFAM" id="SSF51569">
    <property type="entry name" value="Aldolase"/>
    <property type="match status" value="1"/>
</dbReference>
<evidence type="ECO:0000256" key="13">
    <source>
        <dbReference type="RuleBase" id="RU000515"/>
    </source>
</evidence>
<dbReference type="Pfam" id="PF00490">
    <property type="entry name" value="ALAD"/>
    <property type="match status" value="1"/>
</dbReference>
<keyword evidence="11" id="KW-0862">Zinc</keyword>
<dbReference type="GO" id="GO:0008270">
    <property type="term" value="F:zinc ion binding"/>
    <property type="evidence" value="ECO:0007669"/>
    <property type="project" value="TreeGrafter"/>
</dbReference>
<evidence type="ECO:0000256" key="3">
    <source>
        <dbReference type="ARBA" id="ARBA00012053"/>
    </source>
</evidence>
<evidence type="ECO:0000256" key="12">
    <source>
        <dbReference type="PIRSR" id="PIRSR001415-5"/>
    </source>
</evidence>
<comment type="pathway">
    <text evidence="1">Porphyrin-containing compound metabolism; protoporphyrin-IX biosynthesis; coproporphyrinogen-III from 5-aminolevulinate: step 1/4.</text>
</comment>
<feature type="binding site" evidence="12">
    <location>
        <position position="246"/>
    </location>
    <ligand>
        <name>Mg(2+)</name>
        <dbReference type="ChEBI" id="CHEBI:18420"/>
    </ligand>
</feature>
<dbReference type="PANTHER" id="PTHR11458">
    <property type="entry name" value="DELTA-AMINOLEVULINIC ACID DEHYDRATASE"/>
    <property type="match status" value="1"/>
</dbReference>
<evidence type="ECO:0000313" key="15">
    <source>
        <dbReference type="EMBL" id="TNM71039.1"/>
    </source>
</evidence>
<dbReference type="EC" id="4.2.1.24" evidence="3 13"/>
<reference evidence="15 16" key="1">
    <citation type="submission" date="2019-06" db="EMBL/GenBank/DDBJ databases">
        <title>Genome sequence of Deinococcus radiopugnans ATCC 19172.</title>
        <authorList>
            <person name="Maclea K.S."/>
            <person name="Maynard C.R."/>
        </authorList>
    </citation>
    <scope>NUCLEOTIDE SEQUENCE [LARGE SCALE GENOMIC DNA]</scope>
    <source>
        <strain evidence="15 16">ATCC 19172</strain>
    </source>
</reference>
<organism evidence="15 16">
    <name type="scientific">Deinococcus radiopugnans ATCC 19172</name>
    <dbReference type="NCBI Taxonomy" id="585398"/>
    <lineage>
        <taxon>Bacteria</taxon>
        <taxon>Thermotogati</taxon>
        <taxon>Deinococcota</taxon>
        <taxon>Deinococci</taxon>
        <taxon>Deinococcales</taxon>
        <taxon>Deinococcaceae</taxon>
        <taxon>Deinococcus</taxon>
    </lineage>
</organism>
<evidence type="ECO:0000313" key="16">
    <source>
        <dbReference type="Proteomes" id="UP000313988"/>
    </source>
</evidence>
<dbReference type="PRINTS" id="PR00144">
    <property type="entry name" value="DALDHYDRTASE"/>
</dbReference>
<proteinExistence type="inferred from homology"/>
<dbReference type="OrthoDB" id="9805001at2"/>
<dbReference type="InterPro" id="IPR013785">
    <property type="entry name" value="Aldolase_TIM"/>
</dbReference>
<dbReference type="Gene3D" id="3.20.20.70">
    <property type="entry name" value="Aldolase class I"/>
    <property type="match status" value="1"/>
</dbReference>
<keyword evidence="11" id="KW-0479">Metal-binding</keyword>
<feature type="binding site" evidence="10">
    <location>
        <position position="217"/>
    </location>
    <ligand>
        <name>5-aminolevulinate</name>
        <dbReference type="ChEBI" id="CHEBI:356416"/>
        <label>1</label>
    </ligand>
</feature>
<feature type="binding site" evidence="10">
    <location>
        <position position="229"/>
    </location>
    <ligand>
        <name>5-aminolevulinate</name>
        <dbReference type="ChEBI" id="CHEBI:356416"/>
        <label>1</label>
    </ligand>
</feature>
<dbReference type="PANTHER" id="PTHR11458:SF0">
    <property type="entry name" value="DELTA-AMINOLEVULINIC ACID DEHYDRATASE"/>
    <property type="match status" value="1"/>
</dbReference>
<dbReference type="GO" id="GO:0006782">
    <property type="term" value="P:protoporphyrinogen IX biosynthetic process"/>
    <property type="evidence" value="ECO:0007669"/>
    <property type="project" value="UniProtKB-UniPathway"/>
</dbReference>
<accession>A0A5C4Y6M2</accession>
<dbReference type="GO" id="GO:0004655">
    <property type="term" value="F:porphobilinogen synthase activity"/>
    <property type="evidence" value="ECO:0007669"/>
    <property type="project" value="UniProtKB-EC"/>
</dbReference>
<evidence type="ECO:0000256" key="4">
    <source>
        <dbReference type="ARBA" id="ARBA00020771"/>
    </source>
</evidence>
<feature type="binding site" evidence="10">
    <location>
        <position position="326"/>
    </location>
    <ligand>
        <name>5-aminolevulinate</name>
        <dbReference type="ChEBI" id="CHEBI:356416"/>
        <label>2</label>
    </ligand>
</feature>
<dbReference type="GO" id="GO:0005829">
    <property type="term" value="C:cytosol"/>
    <property type="evidence" value="ECO:0007669"/>
    <property type="project" value="TreeGrafter"/>
</dbReference>
<evidence type="ECO:0000256" key="11">
    <source>
        <dbReference type="PIRSR" id="PIRSR001415-3"/>
    </source>
</evidence>
<gene>
    <name evidence="15" type="primary">hemB</name>
    <name evidence="15" type="ORF">FHR04_10640</name>
</gene>
<evidence type="ECO:0000256" key="8">
    <source>
        <dbReference type="ARBA" id="ARBA00047651"/>
    </source>
</evidence>
<evidence type="ECO:0000256" key="1">
    <source>
        <dbReference type="ARBA" id="ARBA00004694"/>
    </source>
</evidence>
<comment type="similarity">
    <text evidence="2 14">Belongs to the ALAD family.</text>
</comment>
<dbReference type="PIRSF" id="PIRSF001415">
    <property type="entry name" value="Porphbilin_synth"/>
    <property type="match status" value="1"/>
</dbReference>
<evidence type="ECO:0000256" key="14">
    <source>
        <dbReference type="RuleBase" id="RU004161"/>
    </source>
</evidence>
<dbReference type="SMART" id="SM01004">
    <property type="entry name" value="ALAD"/>
    <property type="match status" value="1"/>
</dbReference>
<feature type="binding site" evidence="11">
    <location>
        <position position="133"/>
    </location>
    <ligand>
        <name>Zn(2+)</name>
        <dbReference type="ChEBI" id="CHEBI:29105"/>
        <note>catalytic</note>
    </ligand>
</feature>
<feature type="active site" description="Schiff-base intermediate with substrate" evidence="9">
    <location>
        <position position="207"/>
    </location>
</feature>
<keyword evidence="6 13" id="KW-0456">Lyase</keyword>
<feature type="binding site" evidence="11">
    <location>
        <position position="123"/>
    </location>
    <ligand>
        <name>Zn(2+)</name>
        <dbReference type="ChEBI" id="CHEBI:29105"/>
        <note>catalytic</note>
    </ligand>
</feature>
<keyword evidence="5" id="KW-0350">Heme biosynthesis</keyword>
<dbReference type="InterPro" id="IPR001731">
    <property type="entry name" value="ALAD"/>
</dbReference>